<dbReference type="EMBL" id="BMWD01000054">
    <property type="protein sequence ID" value="GGX98467.1"/>
    <property type="molecule type" value="Genomic_DNA"/>
</dbReference>
<accession>A0A918NUX7</accession>
<evidence type="ECO:0000313" key="2">
    <source>
        <dbReference type="Proteomes" id="UP000645555"/>
    </source>
</evidence>
<comment type="caution">
    <text evidence="1">The sequence shown here is derived from an EMBL/GenBank/DDBJ whole genome shotgun (WGS) entry which is preliminary data.</text>
</comment>
<reference evidence="1" key="2">
    <citation type="submission" date="2020-09" db="EMBL/GenBank/DDBJ databases">
        <authorList>
            <person name="Sun Q."/>
            <person name="Ohkuma M."/>
        </authorList>
    </citation>
    <scope>NUCLEOTIDE SEQUENCE</scope>
    <source>
        <strain evidence="1">JCM 4956</strain>
    </source>
</reference>
<gene>
    <name evidence="1" type="ORF">GCM10010515_75830</name>
</gene>
<dbReference type="Proteomes" id="UP000645555">
    <property type="component" value="Unassembled WGS sequence"/>
</dbReference>
<proteinExistence type="predicted"/>
<dbReference type="RefSeq" id="WP_190040196.1">
    <property type="nucleotide sequence ID" value="NZ_BMWD01000054.1"/>
</dbReference>
<dbReference type="AlphaFoldDB" id="A0A918NUX7"/>
<evidence type="ECO:0000313" key="1">
    <source>
        <dbReference type="EMBL" id="GGX98467.1"/>
    </source>
</evidence>
<keyword evidence="2" id="KW-1185">Reference proteome</keyword>
<organism evidence="1 2">
    <name type="scientific">Streptomyces fructofermentans</name>
    <dbReference type="NCBI Taxonomy" id="152141"/>
    <lineage>
        <taxon>Bacteria</taxon>
        <taxon>Bacillati</taxon>
        <taxon>Actinomycetota</taxon>
        <taxon>Actinomycetes</taxon>
        <taxon>Kitasatosporales</taxon>
        <taxon>Streptomycetaceae</taxon>
        <taxon>Streptomyces</taxon>
    </lineage>
</organism>
<protein>
    <submittedName>
        <fullName evidence="1">Uncharacterized protein</fullName>
    </submittedName>
</protein>
<name>A0A918NUX7_9ACTN</name>
<sequence>MDRDSTEHLMTPVTAVSGDPSTYPVHVAVLPVAERPTDNDWHEATWTVGPDGEHCATLLVGPDGVIDPGAEGPGTFRTWVKITAPPEEPVIPSARFEIT</sequence>
<reference evidence="1" key="1">
    <citation type="journal article" date="2014" name="Int. J. Syst. Evol. Microbiol.">
        <title>Complete genome sequence of Corynebacterium casei LMG S-19264T (=DSM 44701T), isolated from a smear-ripened cheese.</title>
        <authorList>
            <consortium name="US DOE Joint Genome Institute (JGI-PGF)"/>
            <person name="Walter F."/>
            <person name="Albersmeier A."/>
            <person name="Kalinowski J."/>
            <person name="Ruckert C."/>
        </authorList>
    </citation>
    <scope>NUCLEOTIDE SEQUENCE</scope>
    <source>
        <strain evidence="1">JCM 4956</strain>
    </source>
</reference>